<dbReference type="Gene3D" id="3.40.50.620">
    <property type="entry name" value="HUPs"/>
    <property type="match status" value="1"/>
</dbReference>
<dbReference type="HAMAP" id="MF_01161">
    <property type="entry name" value="tRNA_Ile_lys_synt"/>
    <property type="match status" value="1"/>
</dbReference>
<proteinExistence type="inferred from homology"/>
<keyword evidence="2" id="KW-0436">Ligase</keyword>
<dbReference type="Pfam" id="PF01171">
    <property type="entry name" value="ATP_bind_3"/>
    <property type="match status" value="1"/>
</dbReference>
<dbReference type="InterPro" id="IPR014729">
    <property type="entry name" value="Rossmann-like_a/b/a_fold"/>
</dbReference>
<comment type="catalytic activity">
    <reaction evidence="6">
        <text>cytidine(34) in tRNA(Ile2) + L-lysine + ATP = lysidine(34) in tRNA(Ile2) + AMP + diphosphate + H(+)</text>
        <dbReference type="Rhea" id="RHEA:43744"/>
        <dbReference type="Rhea" id="RHEA-COMP:10625"/>
        <dbReference type="Rhea" id="RHEA-COMP:10670"/>
        <dbReference type="ChEBI" id="CHEBI:15378"/>
        <dbReference type="ChEBI" id="CHEBI:30616"/>
        <dbReference type="ChEBI" id="CHEBI:32551"/>
        <dbReference type="ChEBI" id="CHEBI:33019"/>
        <dbReference type="ChEBI" id="CHEBI:82748"/>
        <dbReference type="ChEBI" id="CHEBI:83665"/>
        <dbReference type="ChEBI" id="CHEBI:456215"/>
        <dbReference type="EC" id="6.3.4.19"/>
    </reaction>
</comment>
<dbReference type="EC" id="6.3.4.19" evidence="1"/>
<dbReference type="GO" id="GO:0008033">
    <property type="term" value="P:tRNA processing"/>
    <property type="evidence" value="ECO:0007669"/>
    <property type="project" value="UniProtKB-KW"/>
</dbReference>
<dbReference type="AlphaFoldDB" id="A0AA38CJ62"/>
<reference evidence="8 9" key="1">
    <citation type="journal article" date="2021" name="Nat. Plants">
        <title>The Taxus genome provides insights into paclitaxel biosynthesis.</title>
        <authorList>
            <person name="Xiong X."/>
            <person name="Gou J."/>
            <person name="Liao Q."/>
            <person name="Li Y."/>
            <person name="Zhou Q."/>
            <person name="Bi G."/>
            <person name="Li C."/>
            <person name="Du R."/>
            <person name="Wang X."/>
            <person name="Sun T."/>
            <person name="Guo L."/>
            <person name="Liang H."/>
            <person name="Lu P."/>
            <person name="Wu Y."/>
            <person name="Zhang Z."/>
            <person name="Ro D.K."/>
            <person name="Shang Y."/>
            <person name="Huang S."/>
            <person name="Yan J."/>
        </authorList>
    </citation>
    <scope>NUCLEOTIDE SEQUENCE [LARGE SCALE GENOMIC DNA]</scope>
    <source>
        <strain evidence="8">Ta-2019</strain>
    </source>
</reference>
<dbReference type="InterPro" id="IPR012795">
    <property type="entry name" value="tRNA_Ile_lys_synt_N"/>
</dbReference>
<dbReference type="CDD" id="cd01992">
    <property type="entry name" value="TilS_N"/>
    <property type="match status" value="1"/>
</dbReference>
<evidence type="ECO:0000256" key="4">
    <source>
        <dbReference type="ARBA" id="ARBA00022741"/>
    </source>
</evidence>
<dbReference type="PANTHER" id="PTHR43033:SF5">
    <property type="entry name" value="TRNA(ILE)-LYSIDINE SYNTHETASE"/>
    <property type="match status" value="1"/>
</dbReference>
<dbReference type="GO" id="GO:0032267">
    <property type="term" value="F:tRNA(Ile)-lysidine synthase activity"/>
    <property type="evidence" value="ECO:0007669"/>
    <property type="project" value="UniProtKB-EC"/>
</dbReference>
<dbReference type="PANTHER" id="PTHR43033">
    <property type="entry name" value="TRNA(ILE)-LYSIDINE SYNTHASE-RELATED"/>
    <property type="match status" value="1"/>
</dbReference>
<keyword evidence="5" id="KW-0067">ATP-binding</keyword>
<dbReference type="NCBIfam" id="TIGR02432">
    <property type="entry name" value="lysidine_TilS_N"/>
    <property type="match status" value="1"/>
</dbReference>
<dbReference type="InterPro" id="IPR012094">
    <property type="entry name" value="tRNA_Ile_lys_synt"/>
</dbReference>
<feature type="domain" description="tRNA(Ile)-lysidine/2-thiocytidine synthase N-terminal" evidence="7">
    <location>
        <begin position="28"/>
        <end position="234"/>
    </location>
</feature>
<sequence>MDASASLQKYYETFAKRMKMAGIKPHHKIAIGVSGGADSMALCILASQWKCTELGENAKTGDYVNGLEGFVVDHGLRSESSEEANCVQNWVSKLGIRCDISKCEWPNGPPKQGHLEEAARNARYKILKEKCMHYHIGVLLVAHHADDQAELFVLRLSRHSGVAGLAGMAFVCQMFADTSSACSGTCDDYSVLLVRPLLCFIKDDLYKICKDSGQQWAEDPSNRNLAFTRNRIRRSLNNFQSCNFRSEIQTLIAGCRRAREFLNRTCDNLMKEALSLNSEYGYAVVDVQKLFVGSLSDLCLSRFLILVLQFISQKHKPVRGRAIEMLINYIHNFPCKNSLTIGGCIICPAPGSKGLKILVCFCDSPLAPSSQICTVQKLYNEDMQSVTNEVKNIICLSSEFSSSVGKIESEVPFLHVEKTEAVLDEARRLQLISESTLSRLLSLRDEMSKDFGDKPENGKFEENVLENQTINRSVFEKMLIPFEQSYYFMNRFVISWEKTKYNQDHDLNHLDAVYGSLLGQTNINADRKCSACVIGADGFAWIRYMKEVDWSSLAHLVEAQLPKKCIYPSKIDRGRMTVGMHEGQNTSTCADYVIQKAREALVRLKTLPIPARRGLPVIVNRQGTLLGIP</sequence>
<evidence type="ECO:0000256" key="6">
    <source>
        <dbReference type="ARBA" id="ARBA00048539"/>
    </source>
</evidence>
<dbReference type="EMBL" id="JAHRHJ020000009">
    <property type="protein sequence ID" value="KAH9300616.1"/>
    <property type="molecule type" value="Genomic_DNA"/>
</dbReference>
<name>A0AA38CJ62_TAXCH</name>
<evidence type="ECO:0000313" key="8">
    <source>
        <dbReference type="EMBL" id="KAH9300616.1"/>
    </source>
</evidence>
<keyword evidence="4" id="KW-0547">Nucleotide-binding</keyword>
<evidence type="ECO:0000256" key="2">
    <source>
        <dbReference type="ARBA" id="ARBA00022598"/>
    </source>
</evidence>
<gene>
    <name evidence="8" type="ORF">KI387_012199</name>
</gene>
<dbReference type="OMA" id="VVNGMCL"/>
<protein>
    <recommendedName>
        <fullName evidence="1">tRNA(Ile)-lysidine synthetase</fullName>
        <ecNumber evidence="1">6.3.4.19</ecNumber>
    </recommendedName>
</protein>
<accession>A0AA38CJ62</accession>
<evidence type="ECO:0000313" key="9">
    <source>
        <dbReference type="Proteomes" id="UP000824469"/>
    </source>
</evidence>
<dbReference type="InterPro" id="IPR011063">
    <property type="entry name" value="TilS/TtcA_N"/>
</dbReference>
<comment type="caution">
    <text evidence="8">The sequence shown here is derived from an EMBL/GenBank/DDBJ whole genome shotgun (WGS) entry which is preliminary data.</text>
</comment>
<dbReference type="SUPFAM" id="SSF52402">
    <property type="entry name" value="Adenine nucleotide alpha hydrolases-like"/>
    <property type="match status" value="1"/>
</dbReference>
<dbReference type="GO" id="GO:0005524">
    <property type="term" value="F:ATP binding"/>
    <property type="evidence" value="ECO:0007669"/>
    <property type="project" value="UniProtKB-KW"/>
</dbReference>
<evidence type="ECO:0000259" key="7">
    <source>
        <dbReference type="Pfam" id="PF01171"/>
    </source>
</evidence>
<evidence type="ECO:0000256" key="1">
    <source>
        <dbReference type="ARBA" id="ARBA00013267"/>
    </source>
</evidence>
<evidence type="ECO:0000256" key="5">
    <source>
        <dbReference type="ARBA" id="ARBA00022840"/>
    </source>
</evidence>
<organism evidence="8 9">
    <name type="scientific">Taxus chinensis</name>
    <name type="common">Chinese yew</name>
    <name type="synonym">Taxus wallichiana var. chinensis</name>
    <dbReference type="NCBI Taxonomy" id="29808"/>
    <lineage>
        <taxon>Eukaryota</taxon>
        <taxon>Viridiplantae</taxon>
        <taxon>Streptophyta</taxon>
        <taxon>Embryophyta</taxon>
        <taxon>Tracheophyta</taxon>
        <taxon>Spermatophyta</taxon>
        <taxon>Pinopsida</taxon>
        <taxon>Pinidae</taxon>
        <taxon>Conifers II</taxon>
        <taxon>Cupressales</taxon>
        <taxon>Taxaceae</taxon>
        <taxon>Taxus</taxon>
    </lineage>
</organism>
<dbReference type="Proteomes" id="UP000824469">
    <property type="component" value="Unassembled WGS sequence"/>
</dbReference>
<keyword evidence="9" id="KW-1185">Reference proteome</keyword>
<evidence type="ECO:0000256" key="3">
    <source>
        <dbReference type="ARBA" id="ARBA00022694"/>
    </source>
</evidence>
<feature type="non-terminal residue" evidence="8">
    <location>
        <position position="629"/>
    </location>
</feature>
<keyword evidence="3" id="KW-0819">tRNA processing</keyword>